<dbReference type="Proteomes" id="UP000676194">
    <property type="component" value="Chromosome"/>
</dbReference>
<dbReference type="KEGG" id="tsph:KIH39_13640"/>
<dbReference type="Gene3D" id="1.20.1420.60">
    <property type="match status" value="1"/>
</dbReference>
<keyword evidence="3" id="KW-1185">Reference proteome</keyword>
<feature type="domain" description="DNA mimic protein DMP19 C-terminal" evidence="1">
    <location>
        <begin position="22"/>
        <end position="125"/>
    </location>
</feature>
<organism evidence="2 3">
    <name type="scientific">Telmatocola sphagniphila</name>
    <dbReference type="NCBI Taxonomy" id="1123043"/>
    <lineage>
        <taxon>Bacteria</taxon>
        <taxon>Pseudomonadati</taxon>
        <taxon>Planctomycetota</taxon>
        <taxon>Planctomycetia</taxon>
        <taxon>Gemmatales</taxon>
        <taxon>Gemmataceae</taxon>
    </lineage>
</organism>
<dbReference type="InterPro" id="IPR025402">
    <property type="entry name" value="DMP19_C"/>
</dbReference>
<reference evidence="2" key="1">
    <citation type="submission" date="2021-05" db="EMBL/GenBank/DDBJ databases">
        <title>Complete genome sequence of the cellulolytic planctomycete Telmatocola sphagniphila SP2T and characterization of the first cellulase from planctomycetes.</title>
        <authorList>
            <person name="Rakitin A.L."/>
            <person name="Beletsky A.V."/>
            <person name="Naumoff D.G."/>
            <person name="Kulichevskaya I.S."/>
            <person name="Mardanov A.V."/>
            <person name="Ravin N.V."/>
            <person name="Dedysh S.N."/>
        </authorList>
    </citation>
    <scope>NUCLEOTIDE SEQUENCE</scope>
    <source>
        <strain evidence="2">SP2T</strain>
    </source>
</reference>
<dbReference type="AlphaFoldDB" id="A0A8E6B286"/>
<accession>A0A8E6B286</accession>
<proteinExistence type="predicted"/>
<name>A0A8E6B286_9BACT</name>
<evidence type="ECO:0000313" key="2">
    <source>
        <dbReference type="EMBL" id="QVL29912.1"/>
    </source>
</evidence>
<evidence type="ECO:0000259" key="1">
    <source>
        <dbReference type="Pfam" id="PF14300"/>
    </source>
</evidence>
<protein>
    <submittedName>
        <fullName evidence="2">DUF4375 domain-containing protein</fullName>
    </submittedName>
</protein>
<sequence>MAFQMEDQQVHDRWRKLGYEKLLLEEKDYIMIWWLIAEVNNGSFAQYFSNETGDHALQATNALKLSNAIQGAKILQEALDLFLPVGGYTSNWELQNELINKLEENCDSPHGAFREVSDALQDADEPILGLALANVKLAYMRHGIQEV</sequence>
<gene>
    <name evidence="2" type="ORF">KIH39_13640</name>
</gene>
<dbReference type="Pfam" id="PF14300">
    <property type="entry name" value="DMP19"/>
    <property type="match status" value="1"/>
</dbReference>
<dbReference type="RefSeq" id="WP_213493794.1">
    <property type="nucleotide sequence ID" value="NZ_CP074694.1"/>
</dbReference>
<dbReference type="EMBL" id="CP074694">
    <property type="protein sequence ID" value="QVL29912.1"/>
    <property type="molecule type" value="Genomic_DNA"/>
</dbReference>
<evidence type="ECO:0000313" key="3">
    <source>
        <dbReference type="Proteomes" id="UP000676194"/>
    </source>
</evidence>